<dbReference type="AlphaFoldDB" id="A0A4Y9SE50"/>
<proteinExistence type="predicted"/>
<dbReference type="SMART" id="SM00842">
    <property type="entry name" value="FtsA"/>
    <property type="match status" value="1"/>
</dbReference>
<dbReference type="Gene3D" id="3.30.1490.300">
    <property type="match status" value="1"/>
</dbReference>
<dbReference type="InterPro" id="IPR050696">
    <property type="entry name" value="FtsA/MreB"/>
</dbReference>
<organism evidence="2 3">
    <name type="scientific">Zemynaea arenosa</name>
    <dbReference type="NCBI Taxonomy" id="2561931"/>
    <lineage>
        <taxon>Bacteria</taxon>
        <taxon>Pseudomonadati</taxon>
        <taxon>Pseudomonadota</taxon>
        <taxon>Betaproteobacteria</taxon>
        <taxon>Burkholderiales</taxon>
        <taxon>Oxalobacteraceae</taxon>
        <taxon>Telluria group</taxon>
        <taxon>Zemynaea</taxon>
    </lineage>
</organism>
<dbReference type="Proteomes" id="UP000298438">
    <property type="component" value="Unassembled WGS sequence"/>
</dbReference>
<evidence type="ECO:0000259" key="1">
    <source>
        <dbReference type="SMART" id="SM00842"/>
    </source>
</evidence>
<dbReference type="InterPro" id="IPR005883">
    <property type="entry name" value="PilM"/>
</dbReference>
<dbReference type="PIRSF" id="PIRSF019169">
    <property type="entry name" value="PilM"/>
    <property type="match status" value="1"/>
</dbReference>
<dbReference type="InterPro" id="IPR043129">
    <property type="entry name" value="ATPase_NBD"/>
</dbReference>
<keyword evidence="3" id="KW-1185">Reference proteome</keyword>
<dbReference type="OrthoDB" id="9773403at2"/>
<sequence length="406" mass="44159">MGSFLLLRFNVLSYVFDLNGGFITNNCCFGIPKYHSSWQFSKAAGAHLNLDLATLFGQSNAPLVGLDISSSGVRLVELAQVGKTDIRLERYASEPLPRGAVVDGNIENLDQVSEAVRRVWKKSGTRVKNVALGMPPAAVITKKIILPAGLSEDQLEVQVESEASQYIPFALDEVSLDFDVIGPAATPEDMEVMLAAARKEKVEDRVAIAEAAGLKATVMDIESYAARAALDRITGQLPHAGADQIVALFQIGAQVTHISVMLDGETIYEREQPFGGAQLTQEIVRAFGLSYEEAEAKKKAGDLPENYRTDLLNPFLENAALEVTRAIQFFYTSTPYTRIDQLYLAGGCAMLPGLLDIIASRTKISSAVISPFKGMQLGEGVREQQLRTEAPAYLVATGLALRRFDR</sequence>
<dbReference type="Gene3D" id="3.30.420.40">
    <property type="match status" value="2"/>
</dbReference>
<accession>A0A4Y9SE50</accession>
<dbReference type="InterPro" id="IPR003494">
    <property type="entry name" value="SHS2_FtsA"/>
</dbReference>
<dbReference type="EMBL" id="SPVF01000124">
    <property type="protein sequence ID" value="TFW21065.1"/>
    <property type="molecule type" value="Genomic_DNA"/>
</dbReference>
<reference evidence="2 3" key="1">
    <citation type="submission" date="2019-03" db="EMBL/GenBank/DDBJ databases">
        <title>Draft Genome Sequence of Massilia arenosa sp. nov., a Novel Massilia Species Isolated from a Sandy-loam Maize Soil.</title>
        <authorList>
            <person name="Raths R."/>
            <person name="Peta V."/>
            <person name="Bucking H."/>
        </authorList>
    </citation>
    <scope>NUCLEOTIDE SEQUENCE [LARGE SCALE GENOMIC DNA]</scope>
    <source>
        <strain evidence="2 3">MC02</strain>
    </source>
</reference>
<feature type="domain" description="SHS2" evidence="1">
    <location>
        <begin position="63"/>
        <end position="230"/>
    </location>
</feature>
<dbReference type="CDD" id="cd24049">
    <property type="entry name" value="ASKHA_NBD_PilM"/>
    <property type="match status" value="1"/>
</dbReference>
<evidence type="ECO:0000313" key="2">
    <source>
        <dbReference type="EMBL" id="TFW21065.1"/>
    </source>
</evidence>
<protein>
    <submittedName>
        <fullName evidence="2">Pilus assembly protein PilM</fullName>
    </submittedName>
</protein>
<name>A0A4Y9SE50_9BURK</name>
<dbReference type="GO" id="GO:0051301">
    <property type="term" value="P:cell division"/>
    <property type="evidence" value="ECO:0007669"/>
    <property type="project" value="InterPro"/>
</dbReference>
<dbReference type="PANTHER" id="PTHR32432">
    <property type="entry name" value="CELL DIVISION PROTEIN FTSA-RELATED"/>
    <property type="match status" value="1"/>
</dbReference>
<gene>
    <name evidence="2" type="ORF">E4L96_09470</name>
</gene>
<dbReference type="NCBIfam" id="TIGR01175">
    <property type="entry name" value="pilM"/>
    <property type="match status" value="1"/>
</dbReference>
<dbReference type="Pfam" id="PF11104">
    <property type="entry name" value="PilM_2"/>
    <property type="match status" value="1"/>
</dbReference>
<dbReference type="SUPFAM" id="SSF53067">
    <property type="entry name" value="Actin-like ATPase domain"/>
    <property type="match status" value="2"/>
</dbReference>
<comment type="caution">
    <text evidence="2">The sequence shown here is derived from an EMBL/GenBank/DDBJ whole genome shotgun (WGS) entry which is preliminary data.</text>
</comment>
<dbReference type="PANTHER" id="PTHR32432:SF3">
    <property type="entry name" value="ETHANOLAMINE UTILIZATION PROTEIN EUTJ"/>
    <property type="match status" value="1"/>
</dbReference>
<evidence type="ECO:0000313" key="3">
    <source>
        <dbReference type="Proteomes" id="UP000298438"/>
    </source>
</evidence>